<dbReference type="GO" id="GO:0006166">
    <property type="term" value="P:purine ribonucleoside salvage"/>
    <property type="evidence" value="ECO:0007669"/>
    <property type="project" value="UniProtKB-KW"/>
</dbReference>
<name>A0A7R9L7I4_9ACAR</name>
<feature type="domain" description="Nucleoside phosphorylase" evidence="4">
    <location>
        <begin position="2"/>
        <end position="154"/>
    </location>
</feature>
<protein>
    <recommendedName>
        <fullName evidence="4">Nucleoside phosphorylase domain-containing protein</fullName>
    </recommendedName>
</protein>
<evidence type="ECO:0000256" key="1">
    <source>
        <dbReference type="ARBA" id="ARBA00022676"/>
    </source>
</evidence>
<dbReference type="CDD" id="cd09010">
    <property type="entry name" value="MTAP_SsMTAPII_like_MTIP"/>
    <property type="match status" value="1"/>
</dbReference>
<dbReference type="OrthoDB" id="6502526at2759"/>
<evidence type="ECO:0000313" key="6">
    <source>
        <dbReference type="Proteomes" id="UP000759131"/>
    </source>
</evidence>
<evidence type="ECO:0000256" key="2">
    <source>
        <dbReference type="ARBA" id="ARBA00022679"/>
    </source>
</evidence>
<gene>
    <name evidence="5" type="ORF">OSB1V03_LOCUS15797</name>
</gene>
<dbReference type="Proteomes" id="UP000759131">
    <property type="component" value="Unassembled WGS sequence"/>
</dbReference>
<dbReference type="GO" id="GO:0005829">
    <property type="term" value="C:cytosol"/>
    <property type="evidence" value="ECO:0007669"/>
    <property type="project" value="TreeGrafter"/>
</dbReference>
<dbReference type="Gene3D" id="3.40.50.1580">
    <property type="entry name" value="Nucleoside phosphorylase domain"/>
    <property type="match status" value="1"/>
</dbReference>
<dbReference type="EMBL" id="OC871349">
    <property type="protein sequence ID" value="CAD7635406.1"/>
    <property type="molecule type" value="Genomic_DNA"/>
</dbReference>
<keyword evidence="6" id="KW-1185">Reference proteome</keyword>
<dbReference type="PANTHER" id="PTHR42679:SF2">
    <property type="entry name" value="S-METHYL-5'-THIOADENOSINE PHOSPHORYLASE"/>
    <property type="match status" value="1"/>
</dbReference>
<dbReference type="SUPFAM" id="SSF53167">
    <property type="entry name" value="Purine and uridine phosphorylases"/>
    <property type="match status" value="1"/>
</dbReference>
<keyword evidence="3" id="KW-0660">Purine salvage</keyword>
<keyword evidence="1" id="KW-0328">Glycosyltransferase</keyword>
<dbReference type="AlphaFoldDB" id="A0A7R9L7I4"/>
<evidence type="ECO:0000259" key="4">
    <source>
        <dbReference type="Pfam" id="PF01048"/>
    </source>
</evidence>
<organism evidence="5">
    <name type="scientific">Medioppia subpectinata</name>
    <dbReference type="NCBI Taxonomy" id="1979941"/>
    <lineage>
        <taxon>Eukaryota</taxon>
        <taxon>Metazoa</taxon>
        <taxon>Ecdysozoa</taxon>
        <taxon>Arthropoda</taxon>
        <taxon>Chelicerata</taxon>
        <taxon>Arachnida</taxon>
        <taxon>Acari</taxon>
        <taxon>Acariformes</taxon>
        <taxon>Sarcoptiformes</taxon>
        <taxon>Oribatida</taxon>
        <taxon>Brachypylina</taxon>
        <taxon>Oppioidea</taxon>
        <taxon>Oppiidae</taxon>
        <taxon>Medioppia</taxon>
    </lineage>
</organism>
<evidence type="ECO:0000256" key="3">
    <source>
        <dbReference type="ARBA" id="ARBA00022726"/>
    </source>
</evidence>
<reference evidence="5" key="1">
    <citation type="submission" date="2020-11" db="EMBL/GenBank/DDBJ databases">
        <authorList>
            <person name="Tran Van P."/>
        </authorList>
    </citation>
    <scope>NUCLEOTIDE SEQUENCE</scope>
</reference>
<sequence length="183" mass="20504">TTACGSLKLELTPGDFAVLDQYIDRTCLRSRTYYKVSHIPQGRPFDPKLQQLLEQSCAQLGFKCHPKVTTVTIEGPRFSTLAESKLHKSWGADIVNMTTVPEAQLAAELGLIYGALALVTDYDCWHDSDDESVNVELVMNRLKQLSEKAKQVLVLTVKKISETDWTALVDKKQRDAKSAIMFQ</sequence>
<dbReference type="InterPro" id="IPR000845">
    <property type="entry name" value="Nucleoside_phosphorylase_d"/>
</dbReference>
<feature type="non-terminal residue" evidence="5">
    <location>
        <position position="1"/>
    </location>
</feature>
<keyword evidence="2" id="KW-0808">Transferase</keyword>
<dbReference type="EMBL" id="CAJPIZ010016774">
    <property type="protein sequence ID" value="CAG2115836.1"/>
    <property type="molecule type" value="Genomic_DNA"/>
</dbReference>
<dbReference type="PANTHER" id="PTHR42679">
    <property type="entry name" value="S-METHYL-5'-THIOADENOSINE PHOSPHORYLASE"/>
    <property type="match status" value="1"/>
</dbReference>
<dbReference type="GO" id="GO:0017061">
    <property type="term" value="F:S-methyl-5-thioadenosine phosphorylase activity"/>
    <property type="evidence" value="ECO:0007669"/>
    <property type="project" value="InterPro"/>
</dbReference>
<dbReference type="InterPro" id="IPR035994">
    <property type="entry name" value="Nucleoside_phosphorylase_sf"/>
</dbReference>
<proteinExistence type="predicted"/>
<dbReference type="Pfam" id="PF01048">
    <property type="entry name" value="PNP_UDP_1"/>
    <property type="match status" value="1"/>
</dbReference>
<accession>A0A7R9L7I4</accession>
<evidence type="ECO:0000313" key="5">
    <source>
        <dbReference type="EMBL" id="CAD7635406.1"/>
    </source>
</evidence>
<dbReference type="GO" id="GO:0019509">
    <property type="term" value="P:L-methionine salvage from methylthioadenosine"/>
    <property type="evidence" value="ECO:0007669"/>
    <property type="project" value="TreeGrafter"/>
</dbReference>
<dbReference type="InterPro" id="IPR010044">
    <property type="entry name" value="MTAP"/>
</dbReference>